<protein>
    <submittedName>
        <fullName evidence="2">2-dehydro-3-deoxyphosphooctonate aldolase</fullName>
    </submittedName>
</protein>
<dbReference type="Pfam" id="PF05099">
    <property type="entry name" value="TerB"/>
    <property type="match status" value="1"/>
</dbReference>
<evidence type="ECO:0000313" key="3">
    <source>
        <dbReference type="Proteomes" id="UP000234882"/>
    </source>
</evidence>
<evidence type="ECO:0000313" key="2">
    <source>
        <dbReference type="EMBL" id="AUM73869.1"/>
    </source>
</evidence>
<gene>
    <name evidence="2" type="ORF">CYR75_05825</name>
</gene>
<feature type="domain" description="Co-chaperone DjlA N-terminal" evidence="1">
    <location>
        <begin position="11"/>
        <end position="126"/>
    </location>
</feature>
<dbReference type="InterPro" id="IPR007791">
    <property type="entry name" value="DjlA_N"/>
</dbReference>
<dbReference type="CDD" id="cd07176">
    <property type="entry name" value="terB"/>
    <property type="match status" value="1"/>
</dbReference>
<proteinExistence type="predicted"/>
<sequence>MIELPSFSACDALVALMVAVSASDENMRIAELVAIERMVNHMPLFADYDVGRIRAVSQTVMSLFEEEDGIDALFGLIRDSLPERLFETAYALACDVAAADGNLTDNEAEMLHEIRHELDIPRLNAAAIELSARLRHRTLQE</sequence>
<evidence type="ECO:0000259" key="1">
    <source>
        <dbReference type="Pfam" id="PF05099"/>
    </source>
</evidence>
<dbReference type="OrthoDB" id="8448017at2"/>
<accession>A0A2K9MDZ8</accession>
<dbReference type="EMBL" id="CP025583">
    <property type="protein sequence ID" value="AUM73869.1"/>
    <property type="molecule type" value="Genomic_DNA"/>
</dbReference>
<name>A0A2K9MDZ8_9RHOB</name>
<dbReference type="InterPro" id="IPR029024">
    <property type="entry name" value="TerB-like"/>
</dbReference>
<dbReference type="AlphaFoldDB" id="A0A2K9MDZ8"/>
<reference evidence="3" key="1">
    <citation type="submission" date="2017-12" db="EMBL/GenBank/DDBJ databases">
        <title>Genomic analysis of Paracoccus sp. CBA4604.</title>
        <authorList>
            <person name="Roh S.W."/>
            <person name="Kim J.Y."/>
            <person name="Kim J.S."/>
        </authorList>
    </citation>
    <scope>NUCLEOTIDE SEQUENCE [LARGE SCALE GENOMIC DNA]</scope>
    <source>
        <strain evidence="3">CBA4604</strain>
    </source>
</reference>
<dbReference type="SUPFAM" id="SSF158682">
    <property type="entry name" value="TerB-like"/>
    <property type="match status" value="1"/>
</dbReference>
<dbReference type="Gene3D" id="1.10.3680.10">
    <property type="entry name" value="TerB-like"/>
    <property type="match status" value="1"/>
</dbReference>
<dbReference type="Proteomes" id="UP000234882">
    <property type="component" value="Chromosome"/>
</dbReference>
<dbReference type="KEGG" id="paru:CYR75_05825"/>
<dbReference type="RefSeq" id="WP_101499221.1">
    <property type="nucleotide sequence ID" value="NZ_CP025583.1"/>
</dbReference>
<organism evidence="2 3">
    <name type="scientific">Paracoccus jeotgali</name>
    <dbReference type="NCBI Taxonomy" id="2065379"/>
    <lineage>
        <taxon>Bacteria</taxon>
        <taxon>Pseudomonadati</taxon>
        <taxon>Pseudomonadota</taxon>
        <taxon>Alphaproteobacteria</taxon>
        <taxon>Rhodobacterales</taxon>
        <taxon>Paracoccaceae</taxon>
        <taxon>Paracoccus</taxon>
    </lineage>
</organism>
<keyword evidence="3" id="KW-1185">Reference proteome</keyword>